<proteinExistence type="predicted"/>
<dbReference type="Proteomes" id="UP000800096">
    <property type="component" value="Unassembled WGS sequence"/>
</dbReference>
<gene>
    <name evidence="2" type="ORF">BDU57DRAFT_452247</name>
</gene>
<keyword evidence="3" id="KW-1185">Reference proteome</keyword>
<evidence type="ECO:0000256" key="1">
    <source>
        <dbReference type="SAM" id="MobiDB-lite"/>
    </source>
</evidence>
<feature type="region of interest" description="Disordered" evidence="1">
    <location>
        <begin position="103"/>
        <end position="124"/>
    </location>
</feature>
<sequence>MPHPKSKPTVTVLPRGATLKPASANNPAPATATNKTRFECGCYPWDSHQSSIIVRSVELNYTPQEGGLKPLVGVEYYLRMLSKEKAYEHICTHFDEYRKTGADLEGKGNGEEDEGGGHVLRKKEEDEGVDYSIAPYPAATYEYPVYMTSTTNPALFLAIIRIAQHNLPTIDFRAAIAHLPNHPLDKPLPHLVKGKSPSSYPHKKGSNDTPMKLAFLPHFYQDGRHALGYFFNTPPFDCADSHNPPDYRQQKRLWMQTCLFTPCTTEDLEAYGMVEWKRRRGRKVWENIGSVGKHEGKWMSRDAAEEWKEWDEGVYAVGEVWERRMGRRKTVEGL</sequence>
<evidence type="ECO:0000313" key="2">
    <source>
        <dbReference type="EMBL" id="KAF1915660.1"/>
    </source>
</evidence>
<dbReference type="OrthoDB" id="3784214at2759"/>
<organism evidence="2 3">
    <name type="scientific">Ampelomyces quisqualis</name>
    <name type="common">Powdery mildew agent</name>
    <dbReference type="NCBI Taxonomy" id="50730"/>
    <lineage>
        <taxon>Eukaryota</taxon>
        <taxon>Fungi</taxon>
        <taxon>Dikarya</taxon>
        <taxon>Ascomycota</taxon>
        <taxon>Pezizomycotina</taxon>
        <taxon>Dothideomycetes</taxon>
        <taxon>Pleosporomycetidae</taxon>
        <taxon>Pleosporales</taxon>
        <taxon>Pleosporineae</taxon>
        <taxon>Phaeosphaeriaceae</taxon>
        <taxon>Ampelomyces</taxon>
    </lineage>
</organism>
<name>A0A6A5QLD6_AMPQU</name>
<protein>
    <submittedName>
        <fullName evidence="2">Uncharacterized protein</fullName>
    </submittedName>
</protein>
<dbReference type="AlphaFoldDB" id="A0A6A5QLD6"/>
<reference evidence="2" key="1">
    <citation type="journal article" date="2020" name="Stud. Mycol.">
        <title>101 Dothideomycetes genomes: a test case for predicting lifestyles and emergence of pathogens.</title>
        <authorList>
            <person name="Haridas S."/>
            <person name="Albert R."/>
            <person name="Binder M."/>
            <person name="Bloem J."/>
            <person name="Labutti K."/>
            <person name="Salamov A."/>
            <person name="Andreopoulos B."/>
            <person name="Baker S."/>
            <person name="Barry K."/>
            <person name="Bills G."/>
            <person name="Bluhm B."/>
            <person name="Cannon C."/>
            <person name="Castanera R."/>
            <person name="Culley D."/>
            <person name="Daum C."/>
            <person name="Ezra D."/>
            <person name="Gonzalez J."/>
            <person name="Henrissat B."/>
            <person name="Kuo A."/>
            <person name="Liang C."/>
            <person name="Lipzen A."/>
            <person name="Lutzoni F."/>
            <person name="Magnuson J."/>
            <person name="Mondo S."/>
            <person name="Nolan M."/>
            <person name="Ohm R."/>
            <person name="Pangilinan J."/>
            <person name="Park H.-J."/>
            <person name="Ramirez L."/>
            <person name="Alfaro M."/>
            <person name="Sun H."/>
            <person name="Tritt A."/>
            <person name="Yoshinaga Y."/>
            <person name="Zwiers L.-H."/>
            <person name="Turgeon B."/>
            <person name="Goodwin S."/>
            <person name="Spatafora J."/>
            <person name="Crous P."/>
            <person name="Grigoriev I."/>
        </authorList>
    </citation>
    <scope>NUCLEOTIDE SEQUENCE</scope>
    <source>
        <strain evidence="2">HMLAC05119</strain>
    </source>
</reference>
<accession>A0A6A5QLD6</accession>
<evidence type="ECO:0000313" key="3">
    <source>
        <dbReference type="Proteomes" id="UP000800096"/>
    </source>
</evidence>
<dbReference type="EMBL" id="ML979136">
    <property type="protein sequence ID" value="KAF1915660.1"/>
    <property type="molecule type" value="Genomic_DNA"/>
</dbReference>